<dbReference type="Pfam" id="PF13015">
    <property type="entry name" value="PRKCSH_1"/>
    <property type="match status" value="1"/>
</dbReference>
<sequence>MKSLSLFVGTASLISAASAAGSLPRGVGPEYAQHYSSSDSFSCIKHPDIKLNPKQINDNSCDCPDGSDEPGTAACANIDILSPPQPLPGSATGTTQTNHALPGFWCANSGHIGAYVPFMYVNDGVCDYDLCCDGSDEWAGAGGVKCPNKCSELGKEYRKKIADKQAALDRALKKKQAMLNDAQKLRVEVDERIVLLEKAVKSQEAQRDLLEKEHKEAERKERGKIVRGPTKAGKLGILVNLAKERVSTLKNALTDALDQRDEAVHKVQQLEDILRKFKDEYNPNFNDEGVKAAVKSWEDYAAALGQNTGSTYMSEEDLTAALTDDDENSGINWAEFTEAEEGDADIIFKFEEYLPASVRTIVREKILSVRMWLIDNGVLAESESQGESTSVKKAREAFEAADRELTNINRELEDAKMDLTADYGPEGIFRSLKNKCISINSGEYEYEVCWMGRTQQKSKKGHGQSHMGTFEKFVWLESDEEEKADGKGLGTGKRLVLQYENGQGCWNGPNRRTDVWLACHETEEIWKVMEAEKCVYKIELGTPAVCEGNLSDSSKGAKDEL</sequence>
<dbReference type="EMBL" id="LAEV01001306">
    <property type="protein sequence ID" value="KKA28463.1"/>
    <property type="molecule type" value="Genomic_DNA"/>
</dbReference>
<dbReference type="InterPro" id="IPR039794">
    <property type="entry name" value="Gtb1-like"/>
</dbReference>
<keyword evidence="4" id="KW-1015">Disulfide bond</keyword>
<dbReference type="OrthoDB" id="28322at2759"/>
<feature type="signal peptide" evidence="6">
    <location>
        <begin position="1"/>
        <end position="19"/>
    </location>
</feature>
<dbReference type="Pfam" id="PF12999">
    <property type="entry name" value="PRKCSH-like"/>
    <property type="match status" value="2"/>
</dbReference>
<evidence type="ECO:0000259" key="7">
    <source>
        <dbReference type="PROSITE" id="PS51914"/>
    </source>
</evidence>
<dbReference type="PANTHER" id="PTHR12630:SF1">
    <property type="entry name" value="GLUCOSIDASE 2 SUBUNIT BETA"/>
    <property type="match status" value="1"/>
</dbReference>
<feature type="chain" id="PRO_5002482460" description="Glucosidase 2 subunit beta" evidence="6">
    <location>
        <begin position="20"/>
        <end position="561"/>
    </location>
</feature>
<dbReference type="InterPro" id="IPR044865">
    <property type="entry name" value="MRH_dom"/>
</dbReference>
<evidence type="ECO:0000313" key="9">
    <source>
        <dbReference type="Proteomes" id="UP000033483"/>
    </source>
</evidence>
<reference evidence="8 9" key="1">
    <citation type="submission" date="2015-03" db="EMBL/GenBank/DDBJ databases">
        <authorList>
            <person name="Radwan O."/>
            <person name="Al-Naeli F.A."/>
            <person name="Rendon G.A."/>
            <person name="Fields C."/>
        </authorList>
    </citation>
    <scope>NUCLEOTIDE SEQUENCE [LARGE SCALE GENOMIC DNA]</scope>
    <source>
        <strain evidence="8">CR-DP1</strain>
    </source>
</reference>
<gene>
    <name evidence="8" type="ORF">TD95_002577</name>
</gene>
<organism evidence="8 9">
    <name type="scientific">Thielaviopsis punctulata</name>
    <dbReference type="NCBI Taxonomy" id="72032"/>
    <lineage>
        <taxon>Eukaryota</taxon>
        <taxon>Fungi</taxon>
        <taxon>Dikarya</taxon>
        <taxon>Ascomycota</taxon>
        <taxon>Pezizomycotina</taxon>
        <taxon>Sordariomycetes</taxon>
        <taxon>Hypocreomycetidae</taxon>
        <taxon>Microascales</taxon>
        <taxon>Ceratocystidaceae</taxon>
        <taxon>Thielaviopsis</taxon>
    </lineage>
</organism>
<dbReference type="PROSITE" id="PS51914">
    <property type="entry name" value="MRH"/>
    <property type="match status" value="1"/>
</dbReference>
<dbReference type="InterPro" id="IPR009011">
    <property type="entry name" value="Man6P_isomerase_rcpt-bd_dom_sf"/>
</dbReference>
<dbReference type="GO" id="GO:0017177">
    <property type="term" value="C:glucosidase II complex"/>
    <property type="evidence" value="ECO:0007669"/>
    <property type="project" value="TreeGrafter"/>
</dbReference>
<evidence type="ECO:0000256" key="3">
    <source>
        <dbReference type="ARBA" id="ARBA00022824"/>
    </source>
</evidence>
<keyword evidence="9" id="KW-1185">Reference proteome</keyword>
<dbReference type="SUPFAM" id="SSF50911">
    <property type="entry name" value="Mannose 6-phosphate receptor domain"/>
    <property type="match status" value="1"/>
</dbReference>
<comment type="caution">
    <text evidence="8">The sequence shown here is derived from an EMBL/GenBank/DDBJ whole genome shotgun (WGS) entry which is preliminary data.</text>
</comment>
<keyword evidence="3" id="KW-0256">Endoplasmic reticulum</keyword>
<dbReference type="AlphaFoldDB" id="A0A0F4ZEX0"/>
<feature type="coiled-coil region" evidence="5">
    <location>
        <begin position="161"/>
        <end position="280"/>
    </location>
</feature>
<evidence type="ECO:0000256" key="1">
    <source>
        <dbReference type="ARBA" id="ARBA00022387"/>
    </source>
</evidence>
<accession>A0A0F4ZEX0</accession>
<evidence type="ECO:0000256" key="5">
    <source>
        <dbReference type="SAM" id="Coils"/>
    </source>
</evidence>
<dbReference type="Proteomes" id="UP000033483">
    <property type="component" value="Unassembled WGS sequence"/>
</dbReference>
<dbReference type="PANTHER" id="PTHR12630">
    <property type="entry name" value="N-LINKED OLIGOSACCHARIDE PROCESSING"/>
    <property type="match status" value="1"/>
</dbReference>
<feature type="domain" description="MRH" evidence="7">
    <location>
        <begin position="434"/>
        <end position="548"/>
    </location>
</feature>
<keyword evidence="2 6" id="KW-0732">Signal</keyword>
<evidence type="ECO:0000256" key="4">
    <source>
        <dbReference type="ARBA" id="ARBA00023157"/>
    </source>
</evidence>
<dbReference type="GO" id="GO:0006491">
    <property type="term" value="P:N-glycan processing"/>
    <property type="evidence" value="ECO:0007669"/>
    <property type="project" value="TreeGrafter"/>
</dbReference>
<keyword evidence="5" id="KW-0175">Coiled coil</keyword>
<feature type="coiled-coil region" evidence="5">
    <location>
        <begin position="391"/>
        <end position="418"/>
    </location>
</feature>
<evidence type="ECO:0000256" key="2">
    <source>
        <dbReference type="ARBA" id="ARBA00022729"/>
    </source>
</evidence>
<proteinExistence type="predicted"/>
<evidence type="ECO:0000313" key="8">
    <source>
        <dbReference type="EMBL" id="KKA28463.1"/>
    </source>
</evidence>
<dbReference type="InterPro" id="IPR028146">
    <property type="entry name" value="PRKCSH_N"/>
</dbReference>
<dbReference type="Gene3D" id="2.70.130.10">
    <property type="entry name" value="Mannose-6-phosphate receptor binding domain"/>
    <property type="match status" value="1"/>
</dbReference>
<protein>
    <recommendedName>
        <fullName evidence="1">Glucosidase 2 subunit beta</fullName>
    </recommendedName>
</protein>
<dbReference type="InterPro" id="IPR036607">
    <property type="entry name" value="PRKCSH"/>
</dbReference>
<evidence type="ECO:0000256" key="6">
    <source>
        <dbReference type="SAM" id="SignalP"/>
    </source>
</evidence>
<name>A0A0F4ZEX0_9PEZI</name>